<name>A0A0M3I669_ASCLU</name>
<sequence>MNPSAAQHTLFEVKERPFHSGERMNADEGSPMRNAADDISDQPGDVKATKESGGLPWEKESHVRRIEVRKRNGARVGFPLSVSVSNTSIADKEDVLPFQRERSFSIDSSEEEEEKETNAIMGGITSSSPRARTNYNIGVDNAAADDESSAGVKLECGNKFGAAVTIHEWRIAANSQSACCPIYKQHDRDEILKGRLLALAESGKLVHVRAPLTKEVLREIANEQRQCHRRLHV</sequence>
<organism evidence="2 3">
    <name type="scientific">Ascaris lumbricoides</name>
    <name type="common">Giant roundworm</name>
    <dbReference type="NCBI Taxonomy" id="6252"/>
    <lineage>
        <taxon>Eukaryota</taxon>
        <taxon>Metazoa</taxon>
        <taxon>Ecdysozoa</taxon>
        <taxon>Nematoda</taxon>
        <taxon>Chromadorea</taxon>
        <taxon>Rhabditida</taxon>
        <taxon>Spirurina</taxon>
        <taxon>Ascaridomorpha</taxon>
        <taxon>Ascaridoidea</taxon>
        <taxon>Ascarididae</taxon>
        <taxon>Ascaris</taxon>
    </lineage>
</organism>
<accession>A0A0M3I669</accession>
<proteinExistence type="predicted"/>
<evidence type="ECO:0000256" key="1">
    <source>
        <dbReference type="SAM" id="MobiDB-lite"/>
    </source>
</evidence>
<feature type="region of interest" description="Disordered" evidence="1">
    <location>
        <begin position="1"/>
        <end position="58"/>
    </location>
</feature>
<protein>
    <submittedName>
        <fullName evidence="3">Uncharacterized protein</fullName>
    </submittedName>
</protein>
<feature type="region of interest" description="Disordered" evidence="1">
    <location>
        <begin position="105"/>
        <end position="132"/>
    </location>
</feature>
<dbReference type="WBParaSite" id="ALUE_0001250701-mRNA-1">
    <property type="protein sequence ID" value="ALUE_0001250701-mRNA-1"/>
    <property type="gene ID" value="ALUE_0001250701"/>
</dbReference>
<dbReference type="AlphaFoldDB" id="A0A0M3I669"/>
<feature type="compositionally biased region" description="Basic and acidic residues" evidence="1">
    <location>
        <begin position="11"/>
        <end position="26"/>
    </location>
</feature>
<keyword evidence="2" id="KW-1185">Reference proteome</keyword>
<evidence type="ECO:0000313" key="3">
    <source>
        <dbReference type="WBParaSite" id="ALUE_0001250701-mRNA-1"/>
    </source>
</evidence>
<evidence type="ECO:0000313" key="2">
    <source>
        <dbReference type="Proteomes" id="UP000036681"/>
    </source>
</evidence>
<reference evidence="3" key="1">
    <citation type="submission" date="2017-02" db="UniProtKB">
        <authorList>
            <consortium name="WormBaseParasite"/>
        </authorList>
    </citation>
    <scope>IDENTIFICATION</scope>
</reference>
<dbReference type="Proteomes" id="UP000036681">
    <property type="component" value="Unplaced"/>
</dbReference>